<dbReference type="GO" id="GO:0009507">
    <property type="term" value="C:chloroplast"/>
    <property type="evidence" value="ECO:0007669"/>
    <property type="project" value="UniProtKB-SubCell"/>
</dbReference>
<dbReference type="EMBL" id="KX284713">
    <property type="protein sequence ID" value="AOM65162.1"/>
    <property type="molecule type" value="Genomic_DNA"/>
</dbReference>
<evidence type="ECO:0000313" key="4">
    <source>
        <dbReference type="EMBL" id="AOM65162.1"/>
    </source>
</evidence>
<protein>
    <submittedName>
        <fullName evidence="4">Uncharacterized protein</fullName>
    </submittedName>
</protein>
<geneLocation type="plastid" evidence="4"/>
<evidence type="ECO:0000256" key="1">
    <source>
        <dbReference type="ARBA" id="ARBA00004229"/>
    </source>
</evidence>
<dbReference type="InterPro" id="IPR007378">
    <property type="entry name" value="Tic22-like"/>
</dbReference>
<name>A0A1C9C9U9_9FLOR</name>
<dbReference type="RefSeq" id="YP_009296227.1">
    <property type="nucleotide sequence ID" value="NC_031170.1"/>
</dbReference>
<accession>A0A1C9C9U9</accession>
<sequence length="480" mass="57304">MFIQNIFEIYSRVIGTSDIFYKSGNRSINDISKNISSSHKIHLFSVLTRNNKTKFFSNIEDFANKELISRNFVAKLINQYWQETIFLSVSNPITDSYIDKLKSSGLSVYNNQYRKFLIDFSKALYIGRVEASINSTKSISNAESDSKYLKYIWRKGLNFTLPRNFFINFSRHNIIFMPKQVNLDLMQQLNKNELPLFTVINKFNQIIMAEPAEEVEGKANWVDRMYQWYYYNFLSTCDSRPVYEGLFFMNSEDAEEYKNYIQQKYKSSGRQNHLKVFASKLDFYYELSRNPMPQVKFRLIPDLTELGNLIFRYKKFKHIYFHSKQNHGKNYFQGQPIYLIQPTFAFDIVQKKIVPVRYSYVFKNSNQQKEYEAIFMNYETAIIAWKKFRQHFKNYKLPIHPKITVYNLEDFLKTCEGNRQISSRNLLFVPSKNSYEFVKNNVLHSFQLNMSKIFSSKLLYLQILSKRIIWSLTSRQPNNW</sequence>
<dbReference type="PANTHER" id="PTHR33926">
    <property type="entry name" value="PROTEIN TIC 22, CHLOROPLASTIC"/>
    <property type="match status" value="1"/>
</dbReference>
<keyword evidence="3 4" id="KW-0934">Plastid</keyword>
<comment type="subcellular location">
    <subcellularLocation>
        <location evidence="1">Plastid</location>
        <location evidence="1">Chloroplast</location>
    </subcellularLocation>
</comment>
<reference evidence="4" key="1">
    <citation type="journal article" date="2016" name="BMC Biol.">
        <title>Parallel evolution of highly conserved plastid genome architecture in red seaweeds and seed plants.</title>
        <authorList>
            <person name="Lee J."/>
            <person name="Cho C.H."/>
            <person name="Park S.I."/>
            <person name="Choi J.W."/>
            <person name="Song H.S."/>
            <person name="West J.A."/>
            <person name="Bhattacharya D."/>
            <person name="Yoon H.S."/>
        </authorList>
    </citation>
    <scope>NUCLEOTIDE SEQUENCE</scope>
</reference>
<evidence type="ECO:0000256" key="3">
    <source>
        <dbReference type="ARBA" id="ARBA00022640"/>
    </source>
</evidence>
<dbReference type="AlphaFoldDB" id="A0A1C9C9U9"/>
<dbReference type="GO" id="GO:0015031">
    <property type="term" value="P:protein transport"/>
    <property type="evidence" value="ECO:0007669"/>
    <property type="project" value="InterPro"/>
</dbReference>
<organism evidence="4">
    <name type="scientific">Sebdenia flabellata</name>
    <dbReference type="NCBI Taxonomy" id="42024"/>
    <lineage>
        <taxon>Eukaryota</taxon>
        <taxon>Rhodophyta</taxon>
        <taxon>Florideophyceae</taxon>
        <taxon>Rhodymeniophycidae</taxon>
        <taxon>Sebdeniales</taxon>
        <taxon>Sebdeniaceae</taxon>
        <taxon>Sebdenia</taxon>
    </lineage>
</organism>
<gene>
    <name evidence="4" type="primary">ycf80</name>
    <name evidence="4" type="ORF">Sebd_075</name>
</gene>
<dbReference type="PANTHER" id="PTHR33926:SF4">
    <property type="entry name" value="PROTEIN TIC 22, CHLOROPLASTIC"/>
    <property type="match status" value="1"/>
</dbReference>
<keyword evidence="2" id="KW-0150">Chloroplast</keyword>
<proteinExistence type="predicted"/>
<evidence type="ECO:0000256" key="2">
    <source>
        <dbReference type="ARBA" id="ARBA00022528"/>
    </source>
</evidence>
<dbReference type="GeneID" id="29072533"/>